<dbReference type="PANTHER" id="PTHR34405">
    <property type="entry name" value="CRISPR-ASSOCIATED ENDORIBONUCLEASE CAS2"/>
    <property type="match status" value="1"/>
</dbReference>
<dbReference type="InterPro" id="IPR021127">
    <property type="entry name" value="CRISPR_associated_Cas2"/>
</dbReference>
<dbReference type="EMBL" id="JENW01000045">
    <property type="protein sequence ID" value="KEI16769.1"/>
    <property type="molecule type" value="Genomic_DNA"/>
</dbReference>
<dbReference type="InterPro" id="IPR019199">
    <property type="entry name" value="Virulence_VapD/CRISPR_Cas2"/>
</dbReference>
<sequence>MMYLVSYDIVNDKKRTKLHKLLKNYGVRNQFSVFECDLDDKKYVELVYKINNIKVESGDSIMIYPLCYSCKSKIVRKGSFIEIDVRNMIF</sequence>
<evidence type="ECO:0000256" key="2">
    <source>
        <dbReference type="ARBA" id="ARBA00009959"/>
    </source>
</evidence>
<dbReference type="NCBIfam" id="TIGR01573">
    <property type="entry name" value="cas2"/>
    <property type="match status" value="1"/>
</dbReference>
<dbReference type="Pfam" id="PF09827">
    <property type="entry name" value="CRISPR_Cas2"/>
    <property type="match status" value="1"/>
</dbReference>
<proteinExistence type="inferred from homology"/>
<dbReference type="PANTHER" id="PTHR34405:SF3">
    <property type="entry name" value="CRISPR-ASSOCIATED ENDORIBONUCLEASE CAS2 3"/>
    <property type="match status" value="1"/>
</dbReference>
<dbReference type="GO" id="GO:0046872">
    <property type="term" value="F:metal ion binding"/>
    <property type="evidence" value="ECO:0007669"/>
    <property type="project" value="UniProtKB-UniRule"/>
</dbReference>
<accession>A0AA40IUG9</accession>
<keyword evidence="3 9" id="KW-0540">Nuclease</keyword>
<comment type="subunit">
    <text evidence="9">Homodimer, forms a heterotetramer with a Cas1 homodimer.</text>
</comment>
<organism evidence="11 12">
    <name type="scientific">Clostridium novyi B str. ATCC 27606</name>
    <dbReference type="NCBI Taxonomy" id="1443123"/>
    <lineage>
        <taxon>Bacteria</taxon>
        <taxon>Bacillati</taxon>
        <taxon>Bacillota</taxon>
        <taxon>Clostridia</taxon>
        <taxon>Eubacteriales</taxon>
        <taxon>Clostridiaceae</taxon>
        <taxon>Clostridium</taxon>
    </lineage>
</organism>
<dbReference type="GO" id="GO:0016787">
    <property type="term" value="F:hydrolase activity"/>
    <property type="evidence" value="ECO:0007669"/>
    <property type="project" value="UniProtKB-KW"/>
</dbReference>
<evidence type="ECO:0000256" key="9">
    <source>
        <dbReference type="HAMAP-Rule" id="MF_01471"/>
    </source>
</evidence>
<evidence type="ECO:0000256" key="1">
    <source>
        <dbReference type="ARBA" id="ARBA00001946"/>
    </source>
</evidence>
<dbReference type="AlphaFoldDB" id="A0AA40IUG9"/>
<evidence type="ECO:0000256" key="7">
    <source>
        <dbReference type="ARBA" id="ARBA00022842"/>
    </source>
</evidence>
<dbReference type="GO" id="GO:0043571">
    <property type="term" value="P:maintenance of CRISPR repeat elements"/>
    <property type="evidence" value="ECO:0007669"/>
    <property type="project" value="UniProtKB-UniRule"/>
</dbReference>
<evidence type="ECO:0000256" key="6">
    <source>
        <dbReference type="ARBA" id="ARBA00022801"/>
    </source>
</evidence>
<dbReference type="PIRSF" id="PIRSF032582">
    <property type="entry name" value="Cas2"/>
    <property type="match status" value="1"/>
</dbReference>
<evidence type="ECO:0000256" key="4">
    <source>
        <dbReference type="ARBA" id="ARBA00022723"/>
    </source>
</evidence>
<dbReference type="GO" id="GO:0051607">
    <property type="term" value="P:defense response to virus"/>
    <property type="evidence" value="ECO:0007669"/>
    <property type="project" value="UniProtKB-UniRule"/>
</dbReference>
<keyword evidence="4 9" id="KW-0479">Metal-binding</keyword>
<feature type="binding site" evidence="9">
    <location>
        <position position="8"/>
    </location>
    <ligand>
        <name>Mg(2+)</name>
        <dbReference type="ChEBI" id="CHEBI:18420"/>
        <note>catalytic</note>
    </ligand>
</feature>
<comment type="cofactor">
    <cofactor evidence="1 9">
        <name>Mg(2+)</name>
        <dbReference type="ChEBI" id="CHEBI:18420"/>
    </cofactor>
</comment>
<reference evidence="11 12" key="1">
    <citation type="submission" date="2014-02" db="EMBL/GenBank/DDBJ databases">
        <title>Plasmidome dynamics in the species complex Clostridium novyi sensu lato converts strains of independent lineages into distinctly different pathogens.</title>
        <authorList>
            <person name="Skarin H."/>
            <person name="Segerman B."/>
        </authorList>
    </citation>
    <scope>NUCLEOTIDE SEQUENCE [LARGE SCALE GENOMIC DNA]</scope>
    <source>
        <strain evidence="11 12">ATCC 27606</strain>
    </source>
</reference>
<keyword evidence="6 9" id="KW-0378">Hydrolase</keyword>
<dbReference type="CDD" id="cd09725">
    <property type="entry name" value="Cas2_I_II_III"/>
    <property type="match status" value="1"/>
</dbReference>
<comment type="similarity">
    <text evidence="2 9 10">Belongs to the CRISPR-associated endoribonuclease Cas2 protein family.</text>
</comment>
<evidence type="ECO:0000256" key="3">
    <source>
        <dbReference type="ARBA" id="ARBA00022722"/>
    </source>
</evidence>
<dbReference type="GO" id="GO:0004521">
    <property type="term" value="F:RNA endonuclease activity"/>
    <property type="evidence" value="ECO:0007669"/>
    <property type="project" value="UniProtKB-UniRule"/>
</dbReference>
<comment type="function">
    <text evidence="9">CRISPR (clustered regularly interspaced short palindromic repeat), is an adaptive immune system that provides protection against mobile genetic elements (viruses, transposable elements and conjugative plasmids). CRISPR clusters contain sequences complementary to antecedent mobile elements and target invading nucleic acids. CRISPR clusters are transcribed and processed into CRISPR RNA (crRNA). Functions as a ssRNA-specific endoribonuclease. Involved in the integration of spacer DNA into the CRISPR cassette.</text>
</comment>
<keyword evidence="8 9" id="KW-0051">Antiviral defense</keyword>
<evidence type="ECO:0000256" key="5">
    <source>
        <dbReference type="ARBA" id="ARBA00022759"/>
    </source>
</evidence>
<name>A0AA40IUG9_CLONO</name>
<evidence type="ECO:0000256" key="8">
    <source>
        <dbReference type="ARBA" id="ARBA00023118"/>
    </source>
</evidence>
<keyword evidence="7 9" id="KW-0460">Magnesium</keyword>
<evidence type="ECO:0000313" key="11">
    <source>
        <dbReference type="EMBL" id="KEI16769.1"/>
    </source>
</evidence>
<dbReference type="HAMAP" id="MF_01471">
    <property type="entry name" value="Cas2"/>
    <property type="match status" value="1"/>
</dbReference>
<comment type="caution">
    <text evidence="11">The sequence shown here is derived from an EMBL/GenBank/DDBJ whole genome shotgun (WGS) entry which is preliminary data.</text>
</comment>
<dbReference type="RefSeq" id="WP_039218697.1">
    <property type="nucleotide sequence ID" value="NZ_JENW01000045.1"/>
</dbReference>
<dbReference type="Proteomes" id="UP000027770">
    <property type="component" value="Unassembled WGS sequence"/>
</dbReference>
<gene>
    <name evidence="9" type="primary">cas2</name>
    <name evidence="11" type="ORF">Z959_09005</name>
</gene>
<evidence type="ECO:0000313" key="12">
    <source>
        <dbReference type="Proteomes" id="UP000027770"/>
    </source>
</evidence>
<dbReference type="EC" id="3.1.-.-" evidence="9"/>
<evidence type="ECO:0000256" key="10">
    <source>
        <dbReference type="PIRNR" id="PIRNR032582"/>
    </source>
</evidence>
<keyword evidence="12" id="KW-1185">Reference proteome</keyword>
<keyword evidence="5 9" id="KW-0255">Endonuclease</keyword>
<dbReference type="Gene3D" id="3.30.70.240">
    <property type="match status" value="1"/>
</dbReference>
<protein>
    <recommendedName>
        <fullName evidence="9">CRISPR-associated endoribonuclease Cas2</fullName>
        <ecNumber evidence="9">3.1.-.-</ecNumber>
    </recommendedName>
</protein>
<dbReference type="SUPFAM" id="SSF143430">
    <property type="entry name" value="TTP0101/SSO1404-like"/>
    <property type="match status" value="1"/>
</dbReference>